<name>A0ACC2UUK3_9FUNG</name>
<proteinExistence type="predicted"/>
<gene>
    <name evidence="1" type="primary">DTR1_1</name>
    <name evidence="1" type="ORF">DSO57_1003468</name>
</gene>
<sequence length="430" mass="47085">MKMSSNLKPMPIKSSQRWLILAIVTLLGLLAPMASTIYLTSLVQIEDDLEASHQHVDLSVLVYLVTVGIAPLFWGAMSDRSGRRWLALVLQLILVMASLGCALAPSLEVLIVMHVLKAVGALACLVLGIGTITDIYLPHEKGRAMGIFFIGPMFGPSLGPLIGSIINQYGHWQDVFWFLMAASSVLLVATFFFLPKTLARQPNSLRFYSSSKWPSFRTKGSLGNPLQTLALFRYPRVLAMLLYARIIYGSYYNISLSHLPVMQQQHHLSLLSTGLSYLSIGTRNILGSYLGGLLGDVAYNLPCTSQLPELHLHTCWPGAILIMVGLALNGFFITFQYPLPLTLFAQFMVGLGMANVFTVNSTYLSNLLLTKASSVTAYTNFMQNLISGAVTSFSTTLIQAIGPFYLFLAFSAAQLIGIALLAFLTLKKSK</sequence>
<organism evidence="1 2">
    <name type="scientific">Entomophthora muscae</name>
    <dbReference type="NCBI Taxonomy" id="34485"/>
    <lineage>
        <taxon>Eukaryota</taxon>
        <taxon>Fungi</taxon>
        <taxon>Fungi incertae sedis</taxon>
        <taxon>Zoopagomycota</taxon>
        <taxon>Entomophthoromycotina</taxon>
        <taxon>Entomophthoromycetes</taxon>
        <taxon>Entomophthorales</taxon>
        <taxon>Entomophthoraceae</taxon>
        <taxon>Entomophthora</taxon>
    </lineage>
</organism>
<dbReference type="EMBL" id="QTSX02000008">
    <property type="protein sequence ID" value="KAJ9090345.1"/>
    <property type="molecule type" value="Genomic_DNA"/>
</dbReference>
<dbReference type="Proteomes" id="UP001165960">
    <property type="component" value="Unassembled WGS sequence"/>
</dbReference>
<evidence type="ECO:0000313" key="1">
    <source>
        <dbReference type="EMBL" id="KAJ9090345.1"/>
    </source>
</evidence>
<reference evidence="1" key="1">
    <citation type="submission" date="2022-04" db="EMBL/GenBank/DDBJ databases">
        <title>Genome of the entomopathogenic fungus Entomophthora muscae.</title>
        <authorList>
            <person name="Elya C."/>
            <person name="Lovett B.R."/>
            <person name="Lee E."/>
            <person name="Macias A.M."/>
            <person name="Hajek A.E."/>
            <person name="De Bivort B.L."/>
            <person name="Kasson M.T."/>
            <person name="De Fine Licht H.H."/>
            <person name="Stajich J.E."/>
        </authorList>
    </citation>
    <scope>NUCLEOTIDE SEQUENCE</scope>
    <source>
        <strain evidence="1">Berkeley</strain>
    </source>
</reference>
<comment type="caution">
    <text evidence="1">The sequence shown here is derived from an EMBL/GenBank/DDBJ whole genome shotgun (WGS) entry which is preliminary data.</text>
</comment>
<accession>A0ACC2UUK3</accession>
<protein>
    <submittedName>
        <fullName evidence="1">Dityrosine transporter 1</fullName>
    </submittedName>
</protein>
<keyword evidence="2" id="KW-1185">Reference proteome</keyword>
<evidence type="ECO:0000313" key="2">
    <source>
        <dbReference type="Proteomes" id="UP001165960"/>
    </source>
</evidence>